<evidence type="ECO:0000259" key="2">
    <source>
        <dbReference type="Pfam" id="PF13026"/>
    </source>
</evidence>
<dbReference type="InterPro" id="IPR024981">
    <property type="entry name" value="DUF3887"/>
</dbReference>
<keyword evidence="1" id="KW-0732">Signal</keyword>
<feature type="chain" id="PRO_5047195365" evidence="1">
    <location>
        <begin position="22"/>
        <end position="143"/>
    </location>
</feature>
<organism evidence="3 4">
    <name type="scientific">Microbulbifer spongiae</name>
    <dbReference type="NCBI Taxonomy" id="2944933"/>
    <lineage>
        <taxon>Bacteria</taxon>
        <taxon>Pseudomonadati</taxon>
        <taxon>Pseudomonadota</taxon>
        <taxon>Gammaproteobacteria</taxon>
        <taxon>Cellvibrionales</taxon>
        <taxon>Microbulbiferaceae</taxon>
        <taxon>Microbulbifer</taxon>
    </lineage>
</organism>
<name>A0ABY9EHQ3_9GAMM</name>
<keyword evidence="4" id="KW-1185">Reference proteome</keyword>
<dbReference type="Proteomes" id="UP001321520">
    <property type="component" value="Plasmid unnamed"/>
</dbReference>
<evidence type="ECO:0000313" key="3">
    <source>
        <dbReference type="EMBL" id="WKD51723.1"/>
    </source>
</evidence>
<evidence type="ECO:0000256" key="1">
    <source>
        <dbReference type="SAM" id="SignalP"/>
    </source>
</evidence>
<reference evidence="3 4" key="1">
    <citation type="submission" date="2022-05" db="EMBL/GenBank/DDBJ databases">
        <title>Microbulbifer sp. nov., isolated from sponge.</title>
        <authorList>
            <person name="Gao L."/>
        </authorList>
    </citation>
    <scope>NUCLEOTIDE SEQUENCE [LARGE SCALE GENOMIC DNA]</scope>
    <source>
        <strain evidence="3 4">MI-G</strain>
        <plasmid evidence="3 4">unnamed</plasmid>
    </source>
</reference>
<dbReference type="PROSITE" id="PS51257">
    <property type="entry name" value="PROKAR_LIPOPROTEIN"/>
    <property type="match status" value="1"/>
</dbReference>
<geneLocation type="plasmid" evidence="3 4">
    <name>unnamed</name>
</geneLocation>
<dbReference type="EMBL" id="CP098024">
    <property type="protein sequence ID" value="WKD51723.1"/>
    <property type="molecule type" value="Genomic_DNA"/>
</dbReference>
<gene>
    <name evidence="3" type="ORF">M8T91_18600</name>
</gene>
<proteinExistence type="predicted"/>
<protein>
    <submittedName>
        <fullName evidence="3">DUF3887 domain-containing protein</fullName>
    </submittedName>
</protein>
<dbReference type="Pfam" id="PF13026">
    <property type="entry name" value="DUF3887"/>
    <property type="match status" value="1"/>
</dbReference>
<feature type="signal peptide" evidence="1">
    <location>
        <begin position="1"/>
        <end position="21"/>
    </location>
</feature>
<keyword evidence="3" id="KW-0614">Plasmid</keyword>
<accession>A0ABY9EHQ3</accession>
<dbReference type="RefSeq" id="WP_301419313.1">
    <property type="nucleotide sequence ID" value="NZ_CP098024.1"/>
</dbReference>
<feature type="domain" description="DUF3887" evidence="2">
    <location>
        <begin position="31"/>
        <end position="118"/>
    </location>
</feature>
<sequence>MKIYILLVFLLVMGCNPKASVDSVPDAKILAEKFFEEFKGGNYEAIYPLYNEKFWEVMPKKTWSKILPNVNNELGELKGCELATWNQKTQASTSGTGNFVALQYTCKHEKYDSTISFTVLKPLSGGQSTIIGQNFNSIGFLIE</sequence>
<evidence type="ECO:0000313" key="4">
    <source>
        <dbReference type="Proteomes" id="UP001321520"/>
    </source>
</evidence>
<dbReference type="Gene3D" id="3.10.450.590">
    <property type="match status" value="1"/>
</dbReference>